<dbReference type="InterPro" id="IPR015943">
    <property type="entry name" value="WD40/YVTN_repeat-like_dom_sf"/>
</dbReference>
<protein>
    <submittedName>
        <fullName evidence="5">WD40 repeat-like protein</fullName>
    </submittedName>
</protein>
<dbReference type="PROSITE" id="PS50294">
    <property type="entry name" value="WD_REPEATS_REGION"/>
    <property type="match status" value="2"/>
</dbReference>
<dbReference type="OMA" id="IIIWRTK"/>
<keyword evidence="6" id="KW-1185">Reference proteome</keyword>
<dbReference type="InterPro" id="IPR001680">
    <property type="entry name" value="WD40_rpt"/>
</dbReference>
<feature type="repeat" description="WD" evidence="3">
    <location>
        <begin position="110"/>
        <end position="151"/>
    </location>
</feature>
<evidence type="ECO:0000256" key="3">
    <source>
        <dbReference type="PROSITE-ProRule" id="PRU00221"/>
    </source>
</evidence>
<evidence type="ECO:0000256" key="1">
    <source>
        <dbReference type="ARBA" id="ARBA00022574"/>
    </source>
</evidence>
<dbReference type="Pfam" id="PF00400">
    <property type="entry name" value="WD40"/>
    <property type="match status" value="3"/>
</dbReference>
<dbReference type="PANTHER" id="PTHR44675:SF1">
    <property type="entry name" value="P21-ACTIVATED PROTEIN KINASE-INTERACTING PROTEIN 1"/>
    <property type="match status" value="1"/>
</dbReference>
<dbReference type="PANTHER" id="PTHR44675">
    <property type="entry name" value="PAK1 INTERACTING PROTEIN 1"/>
    <property type="match status" value="1"/>
</dbReference>
<dbReference type="PROSITE" id="PS00678">
    <property type="entry name" value="WD_REPEATS_1"/>
    <property type="match status" value="2"/>
</dbReference>
<dbReference type="Proteomes" id="UP000053558">
    <property type="component" value="Unassembled WGS sequence"/>
</dbReference>
<dbReference type="OrthoDB" id="308449at2759"/>
<dbReference type="EMBL" id="JH711589">
    <property type="protein sequence ID" value="EIW75232.1"/>
    <property type="molecule type" value="Genomic_DNA"/>
</dbReference>
<dbReference type="GeneID" id="19201469"/>
<organism evidence="5 6">
    <name type="scientific">Coniophora puteana (strain RWD-64-598)</name>
    <name type="common">Brown rot fungus</name>
    <dbReference type="NCBI Taxonomy" id="741705"/>
    <lineage>
        <taxon>Eukaryota</taxon>
        <taxon>Fungi</taxon>
        <taxon>Dikarya</taxon>
        <taxon>Basidiomycota</taxon>
        <taxon>Agaricomycotina</taxon>
        <taxon>Agaricomycetes</taxon>
        <taxon>Agaricomycetidae</taxon>
        <taxon>Boletales</taxon>
        <taxon>Coniophorineae</taxon>
        <taxon>Coniophoraceae</taxon>
        <taxon>Coniophora</taxon>
    </lineage>
</organism>
<dbReference type="InterPro" id="IPR019775">
    <property type="entry name" value="WD40_repeat_CS"/>
</dbReference>
<feature type="repeat" description="WD" evidence="3">
    <location>
        <begin position="193"/>
        <end position="234"/>
    </location>
</feature>
<sequence length="481" mass="52057">MGIVQNSERNSKPHHTASKEKQKASSKPLKAPSPPPPSSTKSKGKQKAKPQENVQGLGDGSIKDLPRAFTIVVGSYEKLLYGLDASLVPSSSTSGSEPSYDIVLKPTFAFPAHVSCVKAVAASPGGKWLATGAADEIVKLWDLRRRKELGGLMHHQGSITQLHFPSRAHLLSASEDGSLALFRARDWSLLRALKGHTGRVNALAVHPSGKLALSVGQDRTLRLWDLMRGRGAASTKLGKEGELVKWSATGKSFVVQYQSTIDIFTSDMALRHSIKHPSRIHSVLFCKPSSTDADGEFLVIGAEDKKATVYFVPEDPDIAPYLVAECVGHENRVKAVETIHIALPHSSSPPDITPSTLLVCTISSDGKIRVFDLASVPSTSASLKPKSVVAIEAKAEYDTRGSRLTCLTVASRELTSDAAGEGEKTNANGKRERDDEESDEGEAEDDGWEDMPDKEGEEVEEESEEEEEGEEEEGEDEEEEE</sequence>
<dbReference type="AlphaFoldDB" id="A0A5M3M7F9"/>
<dbReference type="SUPFAM" id="SSF50978">
    <property type="entry name" value="WD40 repeat-like"/>
    <property type="match status" value="1"/>
</dbReference>
<dbReference type="InterPro" id="IPR036322">
    <property type="entry name" value="WD40_repeat_dom_sf"/>
</dbReference>
<dbReference type="RefSeq" id="XP_007774647.1">
    <property type="nucleotide sequence ID" value="XM_007776457.1"/>
</dbReference>
<feature type="region of interest" description="Disordered" evidence="4">
    <location>
        <begin position="1"/>
        <end position="60"/>
    </location>
</feature>
<comment type="caution">
    <text evidence="5">The sequence shown here is derived from an EMBL/GenBank/DDBJ whole genome shotgun (WGS) entry which is preliminary data.</text>
</comment>
<gene>
    <name evidence="5" type="ORF">CONPUDRAFT_140163</name>
</gene>
<proteinExistence type="predicted"/>
<accession>A0A5M3M7F9</accession>
<dbReference type="KEGG" id="cput:CONPUDRAFT_140163"/>
<reference evidence="6" key="1">
    <citation type="journal article" date="2012" name="Science">
        <title>The Paleozoic origin of enzymatic lignin decomposition reconstructed from 31 fungal genomes.</title>
        <authorList>
            <person name="Floudas D."/>
            <person name="Binder M."/>
            <person name="Riley R."/>
            <person name="Barry K."/>
            <person name="Blanchette R.A."/>
            <person name="Henrissat B."/>
            <person name="Martinez A.T."/>
            <person name="Otillar R."/>
            <person name="Spatafora J.W."/>
            <person name="Yadav J.S."/>
            <person name="Aerts A."/>
            <person name="Benoit I."/>
            <person name="Boyd A."/>
            <person name="Carlson A."/>
            <person name="Copeland A."/>
            <person name="Coutinho P.M."/>
            <person name="de Vries R.P."/>
            <person name="Ferreira P."/>
            <person name="Findley K."/>
            <person name="Foster B."/>
            <person name="Gaskell J."/>
            <person name="Glotzer D."/>
            <person name="Gorecki P."/>
            <person name="Heitman J."/>
            <person name="Hesse C."/>
            <person name="Hori C."/>
            <person name="Igarashi K."/>
            <person name="Jurgens J.A."/>
            <person name="Kallen N."/>
            <person name="Kersten P."/>
            <person name="Kohler A."/>
            <person name="Kuees U."/>
            <person name="Kumar T.K.A."/>
            <person name="Kuo A."/>
            <person name="LaButti K."/>
            <person name="Larrondo L.F."/>
            <person name="Lindquist E."/>
            <person name="Ling A."/>
            <person name="Lombard V."/>
            <person name="Lucas S."/>
            <person name="Lundell T."/>
            <person name="Martin R."/>
            <person name="McLaughlin D.J."/>
            <person name="Morgenstern I."/>
            <person name="Morin E."/>
            <person name="Murat C."/>
            <person name="Nagy L.G."/>
            <person name="Nolan M."/>
            <person name="Ohm R.A."/>
            <person name="Patyshakuliyeva A."/>
            <person name="Rokas A."/>
            <person name="Ruiz-Duenas F.J."/>
            <person name="Sabat G."/>
            <person name="Salamov A."/>
            <person name="Samejima M."/>
            <person name="Schmutz J."/>
            <person name="Slot J.C."/>
            <person name="St John F."/>
            <person name="Stenlid J."/>
            <person name="Sun H."/>
            <person name="Sun S."/>
            <person name="Syed K."/>
            <person name="Tsang A."/>
            <person name="Wiebenga A."/>
            <person name="Young D."/>
            <person name="Pisabarro A."/>
            <person name="Eastwood D.C."/>
            <person name="Martin F."/>
            <person name="Cullen D."/>
            <person name="Grigoriev I.V."/>
            <person name="Hibbett D.S."/>
        </authorList>
    </citation>
    <scope>NUCLEOTIDE SEQUENCE [LARGE SCALE GENOMIC DNA]</scope>
    <source>
        <strain evidence="6">RWD-64-598 SS2</strain>
    </source>
</reference>
<evidence type="ECO:0000313" key="5">
    <source>
        <dbReference type="EMBL" id="EIW75232.1"/>
    </source>
</evidence>
<evidence type="ECO:0000256" key="4">
    <source>
        <dbReference type="SAM" id="MobiDB-lite"/>
    </source>
</evidence>
<dbReference type="SMART" id="SM00320">
    <property type="entry name" value="WD40"/>
    <property type="match status" value="5"/>
</dbReference>
<dbReference type="Gene3D" id="2.130.10.10">
    <property type="entry name" value="YVTN repeat-like/Quinoprotein amine dehydrogenase"/>
    <property type="match status" value="2"/>
</dbReference>
<dbReference type="InterPro" id="IPR051959">
    <property type="entry name" value="PAK1-Kinase_Regulator"/>
</dbReference>
<feature type="compositionally biased region" description="Basic and acidic residues" evidence="4">
    <location>
        <begin position="421"/>
        <end position="433"/>
    </location>
</feature>
<feature type="region of interest" description="Disordered" evidence="4">
    <location>
        <begin position="415"/>
        <end position="481"/>
    </location>
</feature>
<keyword evidence="2" id="KW-0677">Repeat</keyword>
<dbReference type="PROSITE" id="PS50082">
    <property type="entry name" value="WD_REPEATS_2"/>
    <property type="match status" value="2"/>
</dbReference>
<name>A0A5M3M7F9_CONPW</name>
<keyword evidence="1 3" id="KW-0853">WD repeat</keyword>
<evidence type="ECO:0000256" key="2">
    <source>
        <dbReference type="ARBA" id="ARBA00022737"/>
    </source>
</evidence>
<feature type="compositionally biased region" description="Acidic residues" evidence="4">
    <location>
        <begin position="434"/>
        <end position="481"/>
    </location>
</feature>
<evidence type="ECO:0000313" key="6">
    <source>
        <dbReference type="Proteomes" id="UP000053558"/>
    </source>
</evidence>